<protein>
    <submittedName>
        <fullName evidence="1">Uncharacterized protein</fullName>
    </submittedName>
</protein>
<organism evidence="1 2">
    <name type="scientific">Gossypium arboreum</name>
    <name type="common">Tree cotton</name>
    <name type="synonym">Gossypium nanking</name>
    <dbReference type="NCBI Taxonomy" id="29729"/>
    <lineage>
        <taxon>Eukaryota</taxon>
        <taxon>Viridiplantae</taxon>
        <taxon>Streptophyta</taxon>
        <taxon>Embryophyta</taxon>
        <taxon>Tracheophyta</taxon>
        <taxon>Spermatophyta</taxon>
        <taxon>Magnoliopsida</taxon>
        <taxon>eudicotyledons</taxon>
        <taxon>Gunneridae</taxon>
        <taxon>Pentapetalae</taxon>
        <taxon>rosids</taxon>
        <taxon>malvids</taxon>
        <taxon>Malvales</taxon>
        <taxon>Malvaceae</taxon>
        <taxon>Malvoideae</taxon>
        <taxon>Gossypium</taxon>
    </lineage>
</organism>
<comment type="caution">
    <text evidence="1">The sequence shown here is derived from an EMBL/GenBank/DDBJ whole genome shotgun (WGS) entry which is preliminary data.</text>
</comment>
<evidence type="ECO:0000313" key="1">
    <source>
        <dbReference type="EMBL" id="KHF99169.1"/>
    </source>
</evidence>
<dbReference type="AlphaFoldDB" id="A0A0B0MEE3"/>
<gene>
    <name evidence="1" type="ORF">F383_38149</name>
</gene>
<name>A0A0B0MEE3_GOSAR</name>
<proteinExistence type="predicted"/>
<evidence type="ECO:0000313" key="2">
    <source>
        <dbReference type="Proteomes" id="UP000032142"/>
    </source>
</evidence>
<keyword evidence="2" id="KW-1185">Reference proteome</keyword>
<dbReference type="EMBL" id="JRRC01067450">
    <property type="protein sequence ID" value="KHF99169.1"/>
    <property type="molecule type" value="Genomic_DNA"/>
</dbReference>
<reference evidence="2" key="1">
    <citation type="submission" date="2014-09" db="EMBL/GenBank/DDBJ databases">
        <authorList>
            <person name="Mudge J."/>
            <person name="Ramaraj T."/>
            <person name="Lindquist I.E."/>
            <person name="Bharti A.K."/>
            <person name="Sundararajan A."/>
            <person name="Cameron C.T."/>
            <person name="Woodward J.E."/>
            <person name="May G.D."/>
            <person name="Brubaker C."/>
            <person name="Broadhvest J."/>
            <person name="Wilkins T.A."/>
        </authorList>
    </citation>
    <scope>NUCLEOTIDE SEQUENCE</scope>
    <source>
        <strain evidence="2">cv. AKA8401</strain>
    </source>
</reference>
<sequence>MSEPFLEVDVKLNICLEIYMRPFILLPTLAVKGPGNM</sequence>
<dbReference type="Proteomes" id="UP000032142">
    <property type="component" value="Unassembled WGS sequence"/>
</dbReference>
<accession>A0A0B0MEE3</accession>